<dbReference type="EMBL" id="FNOY01000002">
    <property type="protein sequence ID" value="SDX49074.1"/>
    <property type="molecule type" value="Genomic_DNA"/>
</dbReference>
<dbReference type="AlphaFoldDB" id="A0A1H3C614"/>
<dbReference type="SMART" id="SM00530">
    <property type="entry name" value="HTH_XRE"/>
    <property type="match status" value="1"/>
</dbReference>
<feature type="domain" description="HTH cro/C1-type" evidence="1">
    <location>
        <begin position="14"/>
        <end position="50"/>
    </location>
</feature>
<proteinExistence type="predicted"/>
<name>A0A1H3C614_9PROT</name>
<dbReference type="CDD" id="cd00093">
    <property type="entry name" value="HTH_XRE"/>
    <property type="match status" value="1"/>
</dbReference>
<evidence type="ECO:0000313" key="2">
    <source>
        <dbReference type="EMBL" id="SDX49074.1"/>
    </source>
</evidence>
<protein>
    <submittedName>
        <fullName evidence="2">Helix-turn-helix</fullName>
    </submittedName>
</protein>
<dbReference type="Gene3D" id="1.10.260.40">
    <property type="entry name" value="lambda repressor-like DNA-binding domains"/>
    <property type="match status" value="1"/>
</dbReference>
<dbReference type="GO" id="GO:0003677">
    <property type="term" value="F:DNA binding"/>
    <property type="evidence" value="ECO:0007669"/>
    <property type="project" value="InterPro"/>
</dbReference>
<dbReference type="Pfam" id="PF01381">
    <property type="entry name" value="HTH_3"/>
    <property type="match status" value="1"/>
</dbReference>
<dbReference type="Proteomes" id="UP000198640">
    <property type="component" value="Unassembled WGS sequence"/>
</dbReference>
<accession>A0A1H3C614</accession>
<evidence type="ECO:0000259" key="1">
    <source>
        <dbReference type="PROSITE" id="PS50943"/>
    </source>
</evidence>
<dbReference type="STRING" id="44576.SAMN05421881_100264"/>
<dbReference type="RefSeq" id="WP_245725027.1">
    <property type="nucleotide sequence ID" value="NZ_FNOY01000002.1"/>
</dbReference>
<dbReference type="InterPro" id="IPR001387">
    <property type="entry name" value="Cro/C1-type_HTH"/>
</dbReference>
<dbReference type="SUPFAM" id="SSF47413">
    <property type="entry name" value="lambda repressor-like DNA-binding domains"/>
    <property type="match status" value="1"/>
</dbReference>
<dbReference type="InterPro" id="IPR010982">
    <property type="entry name" value="Lambda_DNA-bd_dom_sf"/>
</dbReference>
<reference evidence="2 3" key="1">
    <citation type="submission" date="2016-10" db="EMBL/GenBank/DDBJ databases">
        <authorList>
            <person name="de Groot N.N."/>
        </authorList>
    </citation>
    <scope>NUCLEOTIDE SEQUENCE [LARGE SCALE GENOMIC DNA]</scope>
    <source>
        <strain evidence="2 3">Nm1</strain>
    </source>
</reference>
<evidence type="ECO:0000313" key="3">
    <source>
        <dbReference type="Proteomes" id="UP000198640"/>
    </source>
</evidence>
<gene>
    <name evidence="2" type="ORF">SAMN05421881_100264</name>
</gene>
<keyword evidence="3" id="KW-1185">Reference proteome</keyword>
<sequence length="71" mass="8173">MAMIRQPENFPETVKAVRRQLALSQEELAHALGVSFATVNRWENGKTVPSKLAQRQFWQFCAQMKEQGKLI</sequence>
<dbReference type="PROSITE" id="PS50943">
    <property type="entry name" value="HTH_CROC1"/>
    <property type="match status" value="1"/>
</dbReference>
<organism evidence="2 3">
    <name type="scientific">Nitrosomonas halophila</name>
    <dbReference type="NCBI Taxonomy" id="44576"/>
    <lineage>
        <taxon>Bacteria</taxon>
        <taxon>Pseudomonadati</taxon>
        <taxon>Pseudomonadota</taxon>
        <taxon>Betaproteobacteria</taxon>
        <taxon>Nitrosomonadales</taxon>
        <taxon>Nitrosomonadaceae</taxon>
        <taxon>Nitrosomonas</taxon>
    </lineage>
</organism>